<evidence type="ECO:0000259" key="8">
    <source>
        <dbReference type="PROSITE" id="PS50940"/>
    </source>
</evidence>
<reference evidence="10" key="1">
    <citation type="submission" date="2025-08" db="UniProtKB">
        <authorList>
            <consortium name="RefSeq"/>
        </authorList>
    </citation>
    <scope>IDENTIFICATION</scope>
    <source>
        <strain evidence="10">Mau12</strain>
        <tissue evidence="10">Whole Body</tissue>
    </source>
</reference>
<feature type="domain" description="Chitin-binding type-2" evidence="8">
    <location>
        <begin position="128"/>
        <end position="188"/>
    </location>
</feature>
<feature type="domain" description="Chitin-binding type-2" evidence="8">
    <location>
        <begin position="193"/>
        <end position="249"/>
    </location>
</feature>
<dbReference type="PANTHER" id="PTHR23301:SF0">
    <property type="entry name" value="CHITIN-BINDING TYPE-2 DOMAIN-CONTAINING PROTEIN-RELATED"/>
    <property type="match status" value="1"/>
</dbReference>
<dbReference type="Pfam" id="PF01607">
    <property type="entry name" value="CBM_14"/>
    <property type="match status" value="3"/>
</dbReference>
<keyword evidence="9" id="KW-1185">Reference proteome</keyword>
<dbReference type="AlphaFoldDB" id="A0A6P8JRK5"/>
<protein>
    <submittedName>
        <fullName evidence="10">Peritrophin-1</fullName>
    </submittedName>
</protein>
<gene>
    <name evidence="10" type="primary">LOC117140393</name>
</gene>
<dbReference type="Proteomes" id="UP000515162">
    <property type="component" value="Chromosome 3L"/>
</dbReference>
<dbReference type="InterPro" id="IPR051940">
    <property type="entry name" value="Chitin_bind-dev_reg"/>
</dbReference>
<dbReference type="PANTHER" id="PTHR23301">
    <property type="entry name" value="CHITIN BINDING PERITROPHIN-A"/>
    <property type="match status" value="1"/>
</dbReference>
<feature type="signal peptide" evidence="7">
    <location>
        <begin position="1"/>
        <end position="20"/>
    </location>
</feature>
<accession>A0A6P8JRK5</accession>
<feature type="chain" id="PRO_5027595194" evidence="7">
    <location>
        <begin position="21"/>
        <end position="269"/>
    </location>
</feature>
<dbReference type="RefSeq" id="XP_033159152.1">
    <property type="nucleotide sequence ID" value="XM_033303261.1"/>
</dbReference>
<dbReference type="GeneID" id="117140393"/>
<evidence type="ECO:0000313" key="10">
    <source>
        <dbReference type="RefSeq" id="XP_033159152.1"/>
    </source>
</evidence>
<keyword evidence="1" id="KW-0147">Chitin-binding</keyword>
<feature type="compositionally biased region" description="Acidic residues" evidence="6">
    <location>
        <begin position="83"/>
        <end position="100"/>
    </location>
</feature>
<dbReference type="InterPro" id="IPR036508">
    <property type="entry name" value="Chitin-bd_dom_sf"/>
</dbReference>
<dbReference type="InterPro" id="IPR002557">
    <property type="entry name" value="Chitin-bd_dom"/>
</dbReference>
<organism evidence="9 10">
    <name type="scientific">Drosophila mauritiana</name>
    <name type="common">Fruit fly</name>
    <dbReference type="NCBI Taxonomy" id="7226"/>
    <lineage>
        <taxon>Eukaryota</taxon>
        <taxon>Metazoa</taxon>
        <taxon>Ecdysozoa</taxon>
        <taxon>Arthropoda</taxon>
        <taxon>Hexapoda</taxon>
        <taxon>Insecta</taxon>
        <taxon>Pterygota</taxon>
        <taxon>Neoptera</taxon>
        <taxon>Endopterygota</taxon>
        <taxon>Diptera</taxon>
        <taxon>Brachycera</taxon>
        <taxon>Muscomorpha</taxon>
        <taxon>Ephydroidea</taxon>
        <taxon>Drosophilidae</taxon>
        <taxon>Drosophila</taxon>
        <taxon>Sophophora</taxon>
    </lineage>
</organism>
<dbReference type="SMART" id="SM00494">
    <property type="entry name" value="ChtBD2"/>
    <property type="match status" value="3"/>
</dbReference>
<dbReference type="PROSITE" id="PS50940">
    <property type="entry name" value="CHIT_BIND_II"/>
    <property type="match status" value="3"/>
</dbReference>
<evidence type="ECO:0000256" key="6">
    <source>
        <dbReference type="SAM" id="MobiDB-lite"/>
    </source>
</evidence>
<keyword evidence="5" id="KW-0325">Glycoprotein</keyword>
<evidence type="ECO:0000256" key="4">
    <source>
        <dbReference type="ARBA" id="ARBA00023157"/>
    </source>
</evidence>
<feature type="domain" description="Chitin-binding type-2" evidence="8">
    <location>
        <begin position="23"/>
        <end position="80"/>
    </location>
</feature>
<evidence type="ECO:0000256" key="7">
    <source>
        <dbReference type="SAM" id="SignalP"/>
    </source>
</evidence>
<evidence type="ECO:0000256" key="2">
    <source>
        <dbReference type="ARBA" id="ARBA00022729"/>
    </source>
</evidence>
<dbReference type="Gene3D" id="2.170.140.10">
    <property type="entry name" value="Chitin binding domain"/>
    <property type="match status" value="3"/>
</dbReference>
<dbReference type="GO" id="GO:0005576">
    <property type="term" value="C:extracellular region"/>
    <property type="evidence" value="ECO:0007669"/>
    <property type="project" value="InterPro"/>
</dbReference>
<proteinExistence type="predicted"/>
<evidence type="ECO:0000256" key="1">
    <source>
        <dbReference type="ARBA" id="ARBA00022669"/>
    </source>
</evidence>
<feature type="region of interest" description="Disordered" evidence="6">
    <location>
        <begin position="83"/>
        <end position="112"/>
    </location>
</feature>
<evidence type="ECO:0000313" key="9">
    <source>
        <dbReference type="Proteomes" id="UP000515162"/>
    </source>
</evidence>
<dbReference type="SUPFAM" id="SSF57625">
    <property type="entry name" value="Invertebrate chitin-binding proteins"/>
    <property type="match status" value="3"/>
</dbReference>
<evidence type="ECO:0000256" key="5">
    <source>
        <dbReference type="ARBA" id="ARBA00023180"/>
    </source>
</evidence>
<keyword evidence="3" id="KW-0677">Repeat</keyword>
<name>A0A6P8JRK5_DROMA</name>
<evidence type="ECO:0000256" key="3">
    <source>
        <dbReference type="ARBA" id="ARBA00022737"/>
    </source>
</evidence>
<keyword evidence="4" id="KW-1015">Disulfide bond</keyword>
<dbReference type="GO" id="GO:0008061">
    <property type="term" value="F:chitin binding"/>
    <property type="evidence" value="ECO:0007669"/>
    <property type="project" value="UniProtKB-KW"/>
</dbReference>
<keyword evidence="2 7" id="KW-0732">Signal</keyword>
<dbReference type="FunFam" id="2.170.140.10:FF:000025">
    <property type="entry name" value="peritrophin-1"/>
    <property type="match status" value="1"/>
</dbReference>
<sequence length="269" mass="30628">MSKYLIHLCLVLLWSSRINADHFDECDGMDDGAFVQSWESCQSYVYCEGEESLKGDCEDGEYFDSEAGTCDAAANVSCFLDEVDEPSEPEPETDEEEEEIPATPRPTEPPIVETPTEVDIVNIAPVVRPNCPISDDPGQVIFMASNNSCTNYYLCYHGHAMEMHCDNELYFNSLSGQCDYPDKVQCAFEDPRSHKCLPHMTEFFPHPDNCNYFYYCIKGFLTLQQCPFYYGWDIERRSCVQIGVAKCYGNSRRTGRKAPLPPRKQLIKT</sequence>